<dbReference type="PANTHER" id="PTHR31374:SF228">
    <property type="entry name" value="SAUR FAMILY PROTEIN"/>
    <property type="match status" value="1"/>
</dbReference>
<evidence type="ECO:0000313" key="2">
    <source>
        <dbReference type="EMBL" id="KAG0499376.1"/>
    </source>
</evidence>
<proteinExistence type="inferred from homology"/>
<reference evidence="2 3" key="1">
    <citation type="journal article" date="2020" name="Nat. Food">
        <title>A phased Vanilla planifolia genome enables genetic improvement of flavour and production.</title>
        <authorList>
            <person name="Hasing T."/>
            <person name="Tang H."/>
            <person name="Brym M."/>
            <person name="Khazi F."/>
            <person name="Huang T."/>
            <person name="Chambers A.H."/>
        </authorList>
    </citation>
    <scope>NUCLEOTIDE SEQUENCE [LARGE SCALE GENOMIC DNA]</scope>
    <source>
        <tissue evidence="2">Leaf</tissue>
    </source>
</reference>
<dbReference type="PANTHER" id="PTHR31374">
    <property type="entry name" value="AUXIN-INDUCED PROTEIN-LIKE-RELATED"/>
    <property type="match status" value="1"/>
</dbReference>
<dbReference type="Proteomes" id="UP000636800">
    <property type="component" value="Chromosome 1"/>
</dbReference>
<evidence type="ECO:0000256" key="1">
    <source>
        <dbReference type="ARBA" id="ARBA00006974"/>
    </source>
</evidence>
<accession>A0A835VK08</accession>
<comment type="similarity">
    <text evidence="1">Belongs to the ARG7 family.</text>
</comment>
<sequence length="95" mass="10943">MVDERKAKVKKGWLVVAVGPRRRRMPEVLHSHRLSSPPRWLLLEAAHEAYGYPPAGPLRLPCSVEEFLHLQWLIENESHRQRTGGGHHSPQVHFS</sequence>
<gene>
    <name evidence="2" type="ORF">HPP92_004067</name>
</gene>
<evidence type="ECO:0000313" key="3">
    <source>
        <dbReference type="Proteomes" id="UP000636800"/>
    </source>
</evidence>
<organism evidence="2 3">
    <name type="scientific">Vanilla planifolia</name>
    <name type="common">Vanilla</name>
    <dbReference type="NCBI Taxonomy" id="51239"/>
    <lineage>
        <taxon>Eukaryota</taxon>
        <taxon>Viridiplantae</taxon>
        <taxon>Streptophyta</taxon>
        <taxon>Embryophyta</taxon>
        <taxon>Tracheophyta</taxon>
        <taxon>Spermatophyta</taxon>
        <taxon>Magnoliopsida</taxon>
        <taxon>Liliopsida</taxon>
        <taxon>Asparagales</taxon>
        <taxon>Orchidaceae</taxon>
        <taxon>Vanilloideae</taxon>
        <taxon>Vanilleae</taxon>
        <taxon>Vanilla</taxon>
    </lineage>
</organism>
<dbReference type="InterPro" id="IPR003676">
    <property type="entry name" value="SAUR_fam"/>
</dbReference>
<name>A0A835VK08_VANPL</name>
<dbReference type="AlphaFoldDB" id="A0A835VK08"/>
<keyword evidence="3" id="KW-1185">Reference proteome</keyword>
<dbReference type="Pfam" id="PF02519">
    <property type="entry name" value="Auxin_inducible"/>
    <property type="match status" value="1"/>
</dbReference>
<comment type="caution">
    <text evidence="2">The sequence shown here is derived from an EMBL/GenBank/DDBJ whole genome shotgun (WGS) entry which is preliminary data.</text>
</comment>
<protein>
    <submittedName>
        <fullName evidence="2">Uncharacterized protein</fullName>
    </submittedName>
</protein>
<dbReference type="GO" id="GO:0009733">
    <property type="term" value="P:response to auxin"/>
    <property type="evidence" value="ECO:0007669"/>
    <property type="project" value="InterPro"/>
</dbReference>
<dbReference type="EMBL" id="JADCNL010000001">
    <property type="protein sequence ID" value="KAG0499376.1"/>
    <property type="molecule type" value="Genomic_DNA"/>
</dbReference>